<name>A0AAE1V8W7_9SOLA</name>
<evidence type="ECO:0000256" key="2">
    <source>
        <dbReference type="ARBA" id="ARBA00022527"/>
    </source>
</evidence>
<keyword evidence="2" id="KW-0723">Serine/threonine-protein kinase</keyword>
<dbReference type="SUPFAM" id="SSF56112">
    <property type="entry name" value="Protein kinase-like (PK-like)"/>
    <property type="match status" value="1"/>
</dbReference>
<feature type="domain" description="Protein kinase" evidence="16">
    <location>
        <begin position="245"/>
        <end position="498"/>
    </location>
</feature>
<dbReference type="Gene3D" id="3.30.430.20">
    <property type="entry name" value="Gnk2 domain, C-X8-C-X2-C motif"/>
    <property type="match status" value="2"/>
</dbReference>
<feature type="domain" description="Gnk2-homologous" evidence="17">
    <location>
        <begin position="55"/>
        <end position="163"/>
    </location>
</feature>
<evidence type="ECO:0000256" key="7">
    <source>
        <dbReference type="ARBA" id="ARBA00022737"/>
    </source>
</evidence>
<evidence type="ECO:0000313" key="18">
    <source>
        <dbReference type="EMBL" id="KAK4360983.1"/>
    </source>
</evidence>
<evidence type="ECO:0000256" key="14">
    <source>
        <dbReference type="ARBA" id="ARBA00023180"/>
    </source>
</evidence>
<feature type="compositionally biased region" description="Basic and acidic residues" evidence="15">
    <location>
        <begin position="185"/>
        <end position="196"/>
    </location>
</feature>
<keyword evidence="8" id="KW-0547">Nucleotide-binding</keyword>
<dbReference type="FunFam" id="1.10.510.10:FF:001722">
    <property type="entry name" value="G-type lectin S-receptor-like serine/threonine-protein kinase B120"/>
    <property type="match status" value="1"/>
</dbReference>
<evidence type="ECO:0000256" key="13">
    <source>
        <dbReference type="ARBA" id="ARBA00023170"/>
    </source>
</evidence>
<dbReference type="InterPro" id="IPR011009">
    <property type="entry name" value="Kinase-like_dom_sf"/>
</dbReference>
<dbReference type="PROSITE" id="PS51473">
    <property type="entry name" value="GNK2"/>
    <property type="match status" value="2"/>
</dbReference>
<dbReference type="FunFam" id="3.30.200.20:FF:000142">
    <property type="entry name" value="Cysteine-rich receptor-like protein kinase 10"/>
    <property type="match status" value="1"/>
</dbReference>
<keyword evidence="19" id="KW-1185">Reference proteome</keyword>
<keyword evidence="12" id="KW-0472">Membrane</keyword>
<dbReference type="Gene3D" id="3.30.200.20">
    <property type="entry name" value="Phosphorylase Kinase, domain 1"/>
    <property type="match status" value="1"/>
</dbReference>
<dbReference type="GO" id="GO:0005524">
    <property type="term" value="F:ATP binding"/>
    <property type="evidence" value="ECO:0007669"/>
    <property type="project" value="UniProtKB-KW"/>
</dbReference>
<evidence type="ECO:0000256" key="10">
    <source>
        <dbReference type="ARBA" id="ARBA00022840"/>
    </source>
</evidence>
<keyword evidence="5" id="KW-0812">Transmembrane</keyword>
<dbReference type="PANTHER" id="PTHR27002">
    <property type="entry name" value="RECEPTOR-LIKE SERINE/THREONINE-PROTEIN KINASE SD1-8"/>
    <property type="match status" value="1"/>
</dbReference>
<feature type="domain" description="Gnk2-homologous" evidence="17">
    <location>
        <begin position="1"/>
        <end position="49"/>
    </location>
</feature>
<comment type="subcellular location">
    <subcellularLocation>
        <location evidence="1">Membrane</location>
        <topology evidence="1">Single-pass membrane protein</topology>
    </subcellularLocation>
</comment>
<keyword evidence="7" id="KW-0677">Repeat</keyword>
<dbReference type="InterPro" id="IPR038408">
    <property type="entry name" value="GNK2_sf"/>
</dbReference>
<evidence type="ECO:0000259" key="16">
    <source>
        <dbReference type="PROSITE" id="PS50011"/>
    </source>
</evidence>
<sequence length="498" mass="54921">MLCRGDVELEECHNCVNSVAQKLVQSCPNQKEAFGGYDECMLQYSNRSIIGTASFSTIYYLWNPANASKPEEFNQELRTLLENLRDRAAEGGPLRKYASGNVTGPNSQTIYALVQCTPDLPRRTCFDCLTDAYGDMPNCPCNGKRGGRIIGARCNFRYESSRFFEDVVLEAPPPAGNDNKTVPIGRDDKTAPTGKDDKTERTIIIIVVPTVTTVILIGCIRGDDISTAESLQYDFSTIRAATDNFSNANKLGQGGFGPVYKGKLSNGQEVAVKRLSADSGQGDLEFKNEVLLVARLQHRNLVRLLGFCLDGTERLLVYEFVPNASLDHFLFAYLVLLIPLFGLLNSRTKVLAFLPCGYMAPEYAMHGQFSVKSDVFSFGVLVLEILSGQKNTCFRNGESVEDLLNYAWSNWRKGTAIEFIDPMLKGSSGLVRDIIRCIHIALLCVQENVADRPTMAAVVIMLSSLSLSLPVPSGPAYYMHSNISAEISLMQECQNLVN</sequence>
<keyword evidence="9" id="KW-0418">Kinase</keyword>
<evidence type="ECO:0000256" key="9">
    <source>
        <dbReference type="ARBA" id="ARBA00022777"/>
    </source>
</evidence>
<dbReference type="InterPro" id="IPR002902">
    <property type="entry name" value="GNK2"/>
</dbReference>
<organism evidence="18 19">
    <name type="scientific">Anisodus tanguticus</name>
    <dbReference type="NCBI Taxonomy" id="243964"/>
    <lineage>
        <taxon>Eukaryota</taxon>
        <taxon>Viridiplantae</taxon>
        <taxon>Streptophyta</taxon>
        <taxon>Embryophyta</taxon>
        <taxon>Tracheophyta</taxon>
        <taxon>Spermatophyta</taxon>
        <taxon>Magnoliopsida</taxon>
        <taxon>eudicotyledons</taxon>
        <taxon>Gunneridae</taxon>
        <taxon>Pentapetalae</taxon>
        <taxon>asterids</taxon>
        <taxon>lamiids</taxon>
        <taxon>Solanales</taxon>
        <taxon>Solanaceae</taxon>
        <taxon>Solanoideae</taxon>
        <taxon>Hyoscyameae</taxon>
        <taxon>Anisodus</taxon>
    </lineage>
</organism>
<dbReference type="Pfam" id="PF01657">
    <property type="entry name" value="Stress-antifung"/>
    <property type="match status" value="2"/>
</dbReference>
<dbReference type="InterPro" id="IPR000719">
    <property type="entry name" value="Prot_kinase_dom"/>
</dbReference>
<dbReference type="GO" id="GO:0004674">
    <property type="term" value="F:protein serine/threonine kinase activity"/>
    <property type="evidence" value="ECO:0007669"/>
    <property type="project" value="UniProtKB-KW"/>
</dbReference>
<evidence type="ECO:0000256" key="11">
    <source>
        <dbReference type="ARBA" id="ARBA00022989"/>
    </source>
</evidence>
<dbReference type="EMBL" id="JAVYJV010000010">
    <property type="protein sequence ID" value="KAK4360983.1"/>
    <property type="molecule type" value="Genomic_DNA"/>
</dbReference>
<dbReference type="CDD" id="cd23509">
    <property type="entry name" value="Gnk2-like"/>
    <property type="match status" value="2"/>
</dbReference>
<evidence type="ECO:0000256" key="3">
    <source>
        <dbReference type="ARBA" id="ARBA00022553"/>
    </source>
</evidence>
<evidence type="ECO:0000256" key="5">
    <source>
        <dbReference type="ARBA" id="ARBA00022692"/>
    </source>
</evidence>
<dbReference type="GO" id="GO:0005886">
    <property type="term" value="C:plasma membrane"/>
    <property type="evidence" value="ECO:0007669"/>
    <property type="project" value="TreeGrafter"/>
</dbReference>
<dbReference type="PANTHER" id="PTHR27002:SF980">
    <property type="entry name" value="CYSTEINE-RICH RECEPTOR-LIKE PROTEIN KINASE 10 ISOFORM X1"/>
    <property type="match status" value="1"/>
</dbReference>
<comment type="caution">
    <text evidence="18">The sequence shown here is derived from an EMBL/GenBank/DDBJ whole genome shotgun (WGS) entry which is preliminary data.</text>
</comment>
<accession>A0AAE1V8W7</accession>
<dbReference type="InterPro" id="IPR001245">
    <property type="entry name" value="Ser-Thr/Tyr_kinase_cat_dom"/>
</dbReference>
<proteinExistence type="predicted"/>
<evidence type="ECO:0000256" key="6">
    <source>
        <dbReference type="ARBA" id="ARBA00022729"/>
    </source>
</evidence>
<feature type="region of interest" description="Disordered" evidence="15">
    <location>
        <begin position="170"/>
        <end position="196"/>
    </location>
</feature>
<evidence type="ECO:0008006" key="20">
    <source>
        <dbReference type="Google" id="ProtNLM"/>
    </source>
</evidence>
<evidence type="ECO:0000256" key="1">
    <source>
        <dbReference type="ARBA" id="ARBA00004167"/>
    </source>
</evidence>
<reference evidence="18" key="1">
    <citation type="submission" date="2023-12" db="EMBL/GenBank/DDBJ databases">
        <title>Genome assembly of Anisodus tanguticus.</title>
        <authorList>
            <person name="Wang Y.-J."/>
        </authorList>
    </citation>
    <scope>NUCLEOTIDE SEQUENCE</scope>
    <source>
        <strain evidence="18">KB-2021</strain>
        <tissue evidence="18">Leaf</tissue>
    </source>
</reference>
<keyword evidence="10" id="KW-0067">ATP-binding</keyword>
<keyword evidence="13" id="KW-0675">Receptor</keyword>
<evidence type="ECO:0000256" key="15">
    <source>
        <dbReference type="SAM" id="MobiDB-lite"/>
    </source>
</evidence>
<keyword evidence="4" id="KW-0808">Transferase</keyword>
<keyword evidence="3" id="KW-0597">Phosphoprotein</keyword>
<dbReference type="FunFam" id="3.30.430.20:FF:000002">
    <property type="entry name" value="Cysteine-rich receptor-like protein kinase 10"/>
    <property type="match status" value="1"/>
</dbReference>
<evidence type="ECO:0000313" key="19">
    <source>
        <dbReference type="Proteomes" id="UP001291623"/>
    </source>
</evidence>
<keyword evidence="11" id="KW-1133">Transmembrane helix</keyword>
<keyword evidence="14" id="KW-0325">Glycoprotein</keyword>
<dbReference type="AlphaFoldDB" id="A0AAE1V8W7"/>
<dbReference type="Pfam" id="PF07714">
    <property type="entry name" value="PK_Tyr_Ser-Thr"/>
    <property type="match status" value="2"/>
</dbReference>
<dbReference type="PROSITE" id="PS50011">
    <property type="entry name" value="PROTEIN_KINASE_DOM"/>
    <property type="match status" value="1"/>
</dbReference>
<dbReference type="Gene3D" id="1.10.510.10">
    <property type="entry name" value="Transferase(Phosphotransferase) domain 1"/>
    <property type="match status" value="1"/>
</dbReference>
<evidence type="ECO:0000256" key="12">
    <source>
        <dbReference type="ARBA" id="ARBA00023136"/>
    </source>
</evidence>
<evidence type="ECO:0000259" key="17">
    <source>
        <dbReference type="PROSITE" id="PS51473"/>
    </source>
</evidence>
<evidence type="ECO:0000256" key="8">
    <source>
        <dbReference type="ARBA" id="ARBA00022741"/>
    </source>
</evidence>
<gene>
    <name evidence="18" type="ORF">RND71_019935</name>
</gene>
<protein>
    <recommendedName>
        <fullName evidence="20">Cysteine-rich receptor-like protein kinase 29</fullName>
    </recommendedName>
</protein>
<keyword evidence="6" id="KW-0732">Signal</keyword>
<dbReference type="Proteomes" id="UP001291623">
    <property type="component" value="Unassembled WGS sequence"/>
</dbReference>
<evidence type="ECO:0000256" key="4">
    <source>
        <dbReference type="ARBA" id="ARBA00022679"/>
    </source>
</evidence>